<dbReference type="Proteomes" id="UP000284706">
    <property type="component" value="Unassembled WGS sequence"/>
</dbReference>
<name>A0A409XYA5_9AGAR</name>
<feature type="region of interest" description="Disordered" evidence="1">
    <location>
        <begin position="260"/>
        <end position="308"/>
    </location>
</feature>
<comment type="caution">
    <text evidence="2">The sequence shown here is derived from an EMBL/GenBank/DDBJ whole genome shotgun (WGS) entry which is preliminary data.</text>
</comment>
<dbReference type="InParanoid" id="A0A409XYA5"/>
<dbReference type="OrthoDB" id="5422905at2759"/>
<reference evidence="2 3" key="1">
    <citation type="journal article" date="2018" name="Evol. Lett.">
        <title>Horizontal gene cluster transfer increased hallucinogenic mushroom diversity.</title>
        <authorList>
            <person name="Reynolds H.T."/>
            <person name="Vijayakumar V."/>
            <person name="Gluck-Thaler E."/>
            <person name="Korotkin H.B."/>
            <person name="Matheny P.B."/>
            <person name="Slot J.C."/>
        </authorList>
    </citation>
    <scope>NUCLEOTIDE SEQUENCE [LARGE SCALE GENOMIC DNA]</scope>
    <source>
        <strain evidence="2 3">SRW20</strain>
    </source>
</reference>
<accession>A0A409XYA5</accession>
<feature type="compositionally biased region" description="Basic and acidic residues" evidence="1">
    <location>
        <begin position="262"/>
        <end position="298"/>
    </location>
</feature>
<dbReference type="EMBL" id="NHYE01001415">
    <property type="protein sequence ID" value="PPQ95757.1"/>
    <property type="molecule type" value="Genomic_DNA"/>
</dbReference>
<organism evidence="2 3">
    <name type="scientific">Gymnopilus dilepis</name>
    <dbReference type="NCBI Taxonomy" id="231916"/>
    <lineage>
        <taxon>Eukaryota</taxon>
        <taxon>Fungi</taxon>
        <taxon>Dikarya</taxon>
        <taxon>Basidiomycota</taxon>
        <taxon>Agaricomycotina</taxon>
        <taxon>Agaricomycetes</taxon>
        <taxon>Agaricomycetidae</taxon>
        <taxon>Agaricales</taxon>
        <taxon>Agaricineae</taxon>
        <taxon>Hymenogastraceae</taxon>
        <taxon>Gymnopilus</taxon>
    </lineage>
</organism>
<keyword evidence="3" id="KW-1185">Reference proteome</keyword>
<feature type="region of interest" description="Disordered" evidence="1">
    <location>
        <begin position="57"/>
        <end position="89"/>
    </location>
</feature>
<sequence length="308" mass="35838">MRSLLAALNRNNYKRPRDWYRSYSHYPPRKADPRFDMVQLPTLSQVAATARSWWQAPQCQPHGQGMSQPNPRAQMSRPSGPPPPNPRRPVAFISGPLEVDQEYFSTHYLPKIRTAVRQGHHFLIGASRGTDTLSFEYLRNCRVHPSRITVYFNTWEETKLRYKFRKFEENGGAVVIVHGGYTERDEAMTRASHYDILRYRTEDELKTRYGAKYRKRISGTQKNEMRRQQGFGLTWPGTEHLGKRKEIKEDFDLVQDEAEVADEVKTETKQEETKQESKEDLKDDMTLSKGDGLDDHDFAAPPPYSEKL</sequence>
<gene>
    <name evidence="2" type="ORF">CVT26_015844</name>
</gene>
<protein>
    <submittedName>
        <fullName evidence="2">Uncharacterized protein</fullName>
    </submittedName>
</protein>
<dbReference type="AlphaFoldDB" id="A0A409XYA5"/>
<proteinExistence type="predicted"/>
<evidence type="ECO:0000313" key="3">
    <source>
        <dbReference type="Proteomes" id="UP000284706"/>
    </source>
</evidence>
<evidence type="ECO:0000256" key="1">
    <source>
        <dbReference type="SAM" id="MobiDB-lite"/>
    </source>
</evidence>
<evidence type="ECO:0000313" key="2">
    <source>
        <dbReference type="EMBL" id="PPQ95757.1"/>
    </source>
</evidence>